<gene>
    <name evidence="2" type="ORF">R9Z33_12370</name>
</gene>
<accession>A0ABZ0PCG9</accession>
<dbReference type="Proteomes" id="UP001305521">
    <property type="component" value="Chromosome"/>
</dbReference>
<evidence type="ECO:0000313" key="3">
    <source>
        <dbReference type="Proteomes" id="UP001305521"/>
    </source>
</evidence>
<evidence type="ECO:0000256" key="1">
    <source>
        <dbReference type="SAM" id="MobiDB-lite"/>
    </source>
</evidence>
<feature type="region of interest" description="Disordered" evidence="1">
    <location>
        <begin position="1"/>
        <end position="21"/>
    </location>
</feature>
<dbReference type="EMBL" id="CP137852">
    <property type="protein sequence ID" value="WPB82900.1"/>
    <property type="molecule type" value="Genomic_DNA"/>
</dbReference>
<keyword evidence="3" id="KW-1185">Reference proteome</keyword>
<sequence>MHDLAPRSASSPSPDHEPGLDALLAHPALPAALRHILDGFLRLQDGWLINKLNADEGRHFFTIFALALHAEHLLDPARPGLTLTRLKQICVPLGLMSHGRAETNLGLLRRSNLVRPAPPGNDRRQRRLEPAEPLVTQVQTRVGFHLEALAMLGRGEGLRARLESDPGFFWRLSLLRARAIIEEPSMVLRFPPLAAVADTEGGYVVLCALLHALPWSDRKPEPGMVALPYAEHAARFGLSRTQMRRVVLRLAEHGLVRPAAPGGQAIEVLPLAIETMAGLAATRLLRFDRLGRAALAPGLPAVLMVPEAAGG</sequence>
<name>A0ABZ0PCG9_9PROT</name>
<proteinExistence type="predicted"/>
<reference evidence="2 3" key="1">
    <citation type="submission" date="2023-11" db="EMBL/GenBank/DDBJ databases">
        <title>Arctic aerobic anoxygenic photoheterotroph Sediminicoccus rosea KRV36 adapts its photosynthesis to long days of polar summer.</title>
        <authorList>
            <person name="Tomasch J."/>
            <person name="Kopejtka K."/>
            <person name="Bily T."/>
            <person name="Gardiner A.T."/>
            <person name="Gardian Z."/>
            <person name="Shivaramu S."/>
            <person name="Koblizek M."/>
            <person name="Engelhardt F."/>
            <person name="Kaftan D."/>
        </authorList>
    </citation>
    <scope>NUCLEOTIDE SEQUENCE [LARGE SCALE GENOMIC DNA]</scope>
    <source>
        <strain evidence="2 3">R-30</strain>
    </source>
</reference>
<dbReference type="RefSeq" id="WP_318646882.1">
    <property type="nucleotide sequence ID" value="NZ_CP137852.1"/>
</dbReference>
<organism evidence="2 3">
    <name type="scientific">Sediminicoccus rosea</name>
    <dbReference type="NCBI Taxonomy" id="1225128"/>
    <lineage>
        <taxon>Bacteria</taxon>
        <taxon>Pseudomonadati</taxon>
        <taxon>Pseudomonadota</taxon>
        <taxon>Alphaproteobacteria</taxon>
        <taxon>Acetobacterales</taxon>
        <taxon>Roseomonadaceae</taxon>
        <taxon>Sediminicoccus</taxon>
    </lineage>
</organism>
<protein>
    <submittedName>
        <fullName evidence="2">Uncharacterized protein</fullName>
    </submittedName>
</protein>
<evidence type="ECO:0000313" key="2">
    <source>
        <dbReference type="EMBL" id="WPB82900.1"/>
    </source>
</evidence>